<dbReference type="AlphaFoldDB" id="A0A5N5TN50"/>
<reference evidence="2 3" key="1">
    <citation type="journal article" date="2019" name="PLoS Biol.">
        <title>Sex chromosomes control vertical transmission of feminizing Wolbachia symbionts in an isopod.</title>
        <authorList>
            <person name="Becking T."/>
            <person name="Chebbi M.A."/>
            <person name="Giraud I."/>
            <person name="Moumen B."/>
            <person name="Laverre T."/>
            <person name="Caubet Y."/>
            <person name="Peccoud J."/>
            <person name="Gilbert C."/>
            <person name="Cordaux R."/>
        </authorList>
    </citation>
    <scope>NUCLEOTIDE SEQUENCE [LARGE SCALE GENOMIC DNA]</scope>
    <source>
        <strain evidence="2">ANa2</strain>
        <tissue evidence="2">Whole body excluding digestive tract and cuticle</tissue>
    </source>
</reference>
<feature type="region of interest" description="Disordered" evidence="1">
    <location>
        <begin position="1"/>
        <end position="29"/>
    </location>
</feature>
<protein>
    <recommendedName>
        <fullName evidence="4">BESS domain-containing protein</fullName>
    </recommendedName>
</protein>
<evidence type="ECO:0000313" key="3">
    <source>
        <dbReference type="Proteomes" id="UP000326759"/>
    </source>
</evidence>
<accession>A0A5N5TN50</accession>
<keyword evidence="3" id="KW-1185">Reference proteome</keyword>
<feature type="compositionally biased region" description="Polar residues" evidence="1">
    <location>
        <begin position="8"/>
        <end position="23"/>
    </location>
</feature>
<gene>
    <name evidence="2" type="ORF">Anas_00110</name>
</gene>
<evidence type="ECO:0000313" key="2">
    <source>
        <dbReference type="EMBL" id="KAB7507552.1"/>
    </source>
</evidence>
<evidence type="ECO:0000256" key="1">
    <source>
        <dbReference type="SAM" id="MobiDB-lite"/>
    </source>
</evidence>
<comment type="caution">
    <text evidence="2">The sequence shown here is derived from an EMBL/GenBank/DDBJ whole genome shotgun (WGS) entry which is preliminary data.</text>
</comment>
<feature type="region of interest" description="Disordered" evidence="1">
    <location>
        <begin position="270"/>
        <end position="295"/>
    </location>
</feature>
<dbReference type="Proteomes" id="UP000326759">
    <property type="component" value="Unassembled WGS sequence"/>
</dbReference>
<organism evidence="2 3">
    <name type="scientific">Armadillidium nasatum</name>
    <dbReference type="NCBI Taxonomy" id="96803"/>
    <lineage>
        <taxon>Eukaryota</taxon>
        <taxon>Metazoa</taxon>
        <taxon>Ecdysozoa</taxon>
        <taxon>Arthropoda</taxon>
        <taxon>Crustacea</taxon>
        <taxon>Multicrustacea</taxon>
        <taxon>Malacostraca</taxon>
        <taxon>Eumalacostraca</taxon>
        <taxon>Peracarida</taxon>
        <taxon>Isopoda</taxon>
        <taxon>Oniscidea</taxon>
        <taxon>Crinocheta</taxon>
        <taxon>Armadillidiidae</taxon>
        <taxon>Armadillidium</taxon>
    </lineage>
</organism>
<name>A0A5N5TN50_9CRUS</name>
<dbReference type="OrthoDB" id="7413698at2759"/>
<dbReference type="EMBL" id="SEYY01000301">
    <property type="protein sequence ID" value="KAB7507552.1"/>
    <property type="molecule type" value="Genomic_DNA"/>
</dbReference>
<evidence type="ECO:0008006" key="4">
    <source>
        <dbReference type="Google" id="ProtNLM"/>
    </source>
</evidence>
<proteinExistence type="predicted"/>
<sequence length="295" mass="33625">MSFEGESEGSSTPKKVSASQGNISKKKAKWRKQKFTNKWLEEWEFRGWLAPHEDKYNAQCICCNKVLKAAKNALMKHKDTIIHKKNEAKAKELTKLGKAFTTFKSNKSTTDLIQTSNNEIIETKVDVGLISMDETVLSDENENVVVTDIESSDVQSPREYETQSSLFKNENNDDSKIEMRIDEAYSLLRPFVQSKNKRDDCEVYGELVAMKLRKLDDTTRDIAMNKIDNLLFEMKMHPNKCNFVEKRNCQYLVLPQEIITSLSHQTSKQTKITNLSSPSSPASSNILPTTDAHDS</sequence>